<feature type="short sequence motif" description="HXTX 2" evidence="2">
    <location>
        <begin position="127"/>
        <end position="130"/>
    </location>
</feature>
<evidence type="ECO:0000313" key="4">
    <source>
        <dbReference type="Proteomes" id="UP000249557"/>
    </source>
</evidence>
<dbReference type="PANTHER" id="PTHR35561:SF1">
    <property type="entry name" value="RNA 2',3'-CYCLIC PHOSPHODIESTERASE"/>
    <property type="match status" value="1"/>
</dbReference>
<comment type="similarity">
    <text evidence="2">Belongs to the 2H phosphoesterase superfamily. ThpR family.</text>
</comment>
<feature type="active site" description="Proton donor" evidence="2">
    <location>
        <position position="43"/>
    </location>
</feature>
<comment type="catalytic activity">
    <reaction evidence="2">
        <text>a 3'-end 2',3'-cyclophospho-ribonucleotide-RNA + H2O = a 3'-end 2'-phospho-ribonucleotide-RNA + H(+)</text>
        <dbReference type="Rhea" id="RHEA:11828"/>
        <dbReference type="Rhea" id="RHEA-COMP:10464"/>
        <dbReference type="Rhea" id="RHEA-COMP:17353"/>
        <dbReference type="ChEBI" id="CHEBI:15377"/>
        <dbReference type="ChEBI" id="CHEBI:15378"/>
        <dbReference type="ChEBI" id="CHEBI:83064"/>
        <dbReference type="ChEBI" id="CHEBI:173113"/>
        <dbReference type="EC" id="3.1.4.58"/>
    </reaction>
</comment>
<protein>
    <recommendedName>
        <fullName evidence="2">RNA 2',3'-cyclic phosphodiesterase</fullName>
        <shortName evidence="2">RNA 2',3'-CPDase</shortName>
        <ecNumber evidence="2">3.1.4.58</ecNumber>
    </recommendedName>
</protein>
<dbReference type="Gene3D" id="3.90.1140.10">
    <property type="entry name" value="Cyclic phosphodiesterase"/>
    <property type="match status" value="1"/>
</dbReference>
<dbReference type="PANTHER" id="PTHR35561">
    <property type="entry name" value="RNA 2',3'-CYCLIC PHOSPHODIESTERASE"/>
    <property type="match status" value="1"/>
</dbReference>
<evidence type="ECO:0000313" key="3">
    <source>
        <dbReference type="EMBL" id="PZO88805.1"/>
    </source>
</evidence>
<evidence type="ECO:0000256" key="1">
    <source>
        <dbReference type="ARBA" id="ARBA00022801"/>
    </source>
</evidence>
<dbReference type="Pfam" id="PF13563">
    <property type="entry name" value="2_5_RNA_ligase2"/>
    <property type="match status" value="1"/>
</dbReference>
<proteinExistence type="inferred from homology"/>
<evidence type="ECO:0000256" key="2">
    <source>
        <dbReference type="HAMAP-Rule" id="MF_01940"/>
    </source>
</evidence>
<feature type="active site" description="Proton acceptor" evidence="2">
    <location>
        <position position="127"/>
    </location>
</feature>
<accession>A0A2W5C0G4</accession>
<dbReference type="Proteomes" id="UP000249557">
    <property type="component" value="Unassembled WGS sequence"/>
</dbReference>
<dbReference type="EMBL" id="QFNK01000007">
    <property type="protein sequence ID" value="PZO88805.1"/>
    <property type="molecule type" value="Genomic_DNA"/>
</dbReference>
<dbReference type="GO" id="GO:0004113">
    <property type="term" value="F:2',3'-cyclic-nucleotide 3'-phosphodiesterase activity"/>
    <property type="evidence" value="ECO:0007669"/>
    <property type="project" value="InterPro"/>
</dbReference>
<sequence>MSGEGKVRLFTALDVPGALRDKIVALPKVKLDFQRITNPHDFHITLRFLGEVDQNLIPDIEDALDGMRKPAPFGVEVSGLGMFEKKRQCILYAAVQSVKKLSLLTDGITQKMEPLGLTFEKRAYMPHVTLARLRSTKNAEEYAKRYGRDIHASWQAKEFHLMRSASAEEGEKRYSILRTFALPPY</sequence>
<name>A0A2W5C0G4_9BACT</name>
<comment type="caution">
    <text evidence="3">The sequence shown here is derived from an EMBL/GenBank/DDBJ whole genome shotgun (WGS) entry which is preliminary data.</text>
</comment>
<reference evidence="3 4" key="1">
    <citation type="submission" date="2017-08" db="EMBL/GenBank/DDBJ databases">
        <title>Infants hospitalized years apart are colonized by the same room-sourced microbial strains.</title>
        <authorList>
            <person name="Brooks B."/>
            <person name="Olm M.R."/>
            <person name="Firek B.A."/>
            <person name="Baker R."/>
            <person name="Thomas B.C."/>
            <person name="Morowitz M.J."/>
            <person name="Banfield J.F."/>
        </authorList>
    </citation>
    <scope>NUCLEOTIDE SEQUENCE [LARGE SCALE GENOMIC DNA]</scope>
    <source>
        <strain evidence="3">S2_018_000_R2_104</strain>
    </source>
</reference>
<dbReference type="EC" id="3.1.4.58" evidence="2"/>
<keyword evidence="1 2" id="KW-0378">Hydrolase</keyword>
<gene>
    <name evidence="3" type="primary">thpR</name>
    <name evidence="3" type="ORF">DI626_00910</name>
</gene>
<dbReference type="SUPFAM" id="SSF55144">
    <property type="entry name" value="LigT-like"/>
    <property type="match status" value="1"/>
</dbReference>
<dbReference type="InterPro" id="IPR009097">
    <property type="entry name" value="Cyclic_Pdiesterase"/>
</dbReference>
<dbReference type="HAMAP" id="MF_01940">
    <property type="entry name" value="RNA_CPDase"/>
    <property type="match status" value="1"/>
</dbReference>
<dbReference type="AlphaFoldDB" id="A0A2W5C0G4"/>
<dbReference type="InterPro" id="IPR004175">
    <property type="entry name" value="RNA_CPDase"/>
</dbReference>
<comment type="function">
    <text evidence="2">Hydrolyzes RNA 2',3'-cyclic phosphodiester to an RNA 2'-phosphomonoester.</text>
</comment>
<feature type="short sequence motif" description="HXTX 1" evidence="2">
    <location>
        <begin position="43"/>
        <end position="46"/>
    </location>
</feature>
<organism evidence="3 4">
    <name type="scientific">Micavibrio aeruginosavorus</name>
    <dbReference type="NCBI Taxonomy" id="349221"/>
    <lineage>
        <taxon>Bacteria</taxon>
        <taxon>Pseudomonadati</taxon>
        <taxon>Bdellovibrionota</taxon>
        <taxon>Bdellovibrionia</taxon>
        <taxon>Bdellovibrionales</taxon>
        <taxon>Pseudobdellovibrionaceae</taxon>
        <taxon>Micavibrio</taxon>
    </lineage>
</organism>
<dbReference type="GO" id="GO:0008664">
    <property type="term" value="F:RNA 2',3'-cyclic 3'-phosphodiesterase activity"/>
    <property type="evidence" value="ECO:0007669"/>
    <property type="project" value="UniProtKB-EC"/>
</dbReference>
<dbReference type="NCBIfam" id="TIGR02258">
    <property type="entry name" value="2_5_ligase"/>
    <property type="match status" value="1"/>
</dbReference>